<evidence type="ECO:0000313" key="2">
    <source>
        <dbReference type="Proteomes" id="UP000886632"/>
    </source>
</evidence>
<name>A0A9D7XXS3_9MICO</name>
<accession>A0A9D7XXS3</accession>
<reference evidence="1" key="1">
    <citation type="submission" date="2020-10" db="EMBL/GenBank/DDBJ databases">
        <title>Connecting structure to function with the recovery of over 1000 high-quality activated sludge metagenome-assembled genomes encoding full-length rRNA genes using long-read sequencing.</title>
        <authorList>
            <person name="Singleton C.M."/>
            <person name="Petriglieri F."/>
            <person name="Kristensen J.M."/>
            <person name="Kirkegaard R.H."/>
            <person name="Michaelsen T.Y."/>
            <person name="Andersen M.H."/>
            <person name="Karst S.M."/>
            <person name="Dueholm M.S."/>
            <person name="Nielsen P.H."/>
            <person name="Albertsen M."/>
        </authorList>
    </citation>
    <scope>NUCLEOTIDE SEQUENCE</scope>
    <source>
        <strain evidence="1">Ribe_18-Q3-R11-54_MAXAC.001</strain>
    </source>
</reference>
<comment type="caution">
    <text evidence="1">The sequence shown here is derived from an EMBL/GenBank/DDBJ whole genome shotgun (WGS) entry which is preliminary data.</text>
</comment>
<organism evidence="1 2">
    <name type="scientific">Candidatus Phosphoribacter hodrii</name>
    <dbReference type="NCBI Taxonomy" id="2953743"/>
    <lineage>
        <taxon>Bacteria</taxon>
        <taxon>Bacillati</taxon>
        <taxon>Actinomycetota</taxon>
        <taxon>Actinomycetes</taxon>
        <taxon>Micrococcales</taxon>
        <taxon>Dermatophilaceae</taxon>
        <taxon>Candidatus Phosphoribacter</taxon>
    </lineage>
</organism>
<dbReference type="EMBL" id="JADKGK010000020">
    <property type="protein sequence ID" value="MBL0004215.1"/>
    <property type="molecule type" value="Genomic_DNA"/>
</dbReference>
<protein>
    <submittedName>
        <fullName evidence="1">Uncharacterized protein</fullName>
    </submittedName>
</protein>
<dbReference type="AlphaFoldDB" id="A0A9D7XXS3"/>
<sequence length="218" mass="23647">MAAGAVTAPPAVAVGQASLAQVTAYDLPSCTSNQWVDGLAVERWPDGHFKVVISPSVDGFTYGHAGMDSIWHLVQACVPGLYGSLADSIWSQLNCHTWFSALPEWRRYESGSGFASGPSWDLESWHPNFDFTKYVTSHCGNELGGDIHPEAGTWAVSFGVDPFVKSEQELQVFAQQRAYAPAYALNVYVFQTGGVGLWRDKGQTQAMVLSRSSRKAGP</sequence>
<gene>
    <name evidence="1" type="ORF">IPP00_09570</name>
</gene>
<dbReference type="Proteomes" id="UP000886632">
    <property type="component" value="Unassembled WGS sequence"/>
</dbReference>
<evidence type="ECO:0000313" key="1">
    <source>
        <dbReference type="EMBL" id="MBL0004215.1"/>
    </source>
</evidence>
<proteinExistence type="predicted"/>